<evidence type="ECO:0000313" key="4">
    <source>
        <dbReference type="EMBL" id="KRN32769.1"/>
    </source>
</evidence>
<proteinExistence type="predicted"/>
<dbReference type="RefSeq" id="WP_057769018.1">
    <property type="nucleotide sequence ID" value="NZ_JQAT01000002.1"/>
</dbReference>
<evidence type="ECO:0000313" key="3">
    <source>
        <dbReference type="EMBL" id="KRN28821.1"/>
    </source>
</evidence>
<feature type="transmembrane region" description="Helical" evidence="1">
    <location>
        <begin position="92"/>
        <end position="110"/>
    </location>
</feature>
<keyword evidence="1" id="KW-0812">Transmembrane</keyword>
<evidence type="ECO:0000313" key="6">
    <source>
        <dbReference type="Proteomes" id="UP000051751"/>
    </source>
</evidence>
<evidence type="ECO:0000313" key="5">
    <source>
        <dbReference type="Proteomes" id="UP000051645"/>
    </source>
</evidence>
<feature type="transmembrane region" description="Helical" evidence="1">
    <location>
        <begin position="146"/>
        <end position="165"/>
    </location>
</feature>
<feature type="transmembrane region" description="Helical" evidence="1">
    <location>
        <begin position="116"/>
        <end position="134"/>
    </location>
</feature>
<dbReference type="STRING" id="81857.IV38_GL001027"/>
<comment type="caution">
    <text evidence="3">The sequence shown here is derived from an EMBL/GenBank/DDBJ whole genome shotgun (WGS) entry which is preliminary data.</text>
</comment>
<dbReference type="Proteomes" id="UP000051645">
    <property type="component" value="Unassembled WGS sequence"/>
</dbReference>
<feature type="domain" description="Zinc-ribbon" evidence="2">
    <location>
        <begin position="4"/>
        <end position="25"/>
    </location>
</feature>
<organism evidence="3 6">
    <name type="scientific">Lactobacillus selangorensis</name>
    <dbReference type="NCBI Taxonomy" id="81857"/>
    <lineage>
        <taxon>Bacteria</taxon>
        <taxon>Bacillati</taxon>
        <taxon>Bacillota</taxon>
        <taxon>Bacilli</taxon>
        <taxon>Lactobacillales</taxon>
        <taxon>Lactobacillaceae</taxon>
        <taxon>Lactobacillus</taxon>
    </lineage>
</organism>
<reference evidence="5 6" key="1">
    <citation type="journal article" date="2015" name="Genome Announc.">
        <title>Expanding the biotechnology potential of lactobacilli through comparative genomics of 213 strains and associated genera.</title>
        <authorList>
            <person name="Sun Z."/>
            <person name="Harris H.M."/>
            <person name="McCann A."/>
            <person name="Guo C."/>
            <person name="Argimon S."/>
            <person name="Zhang W."/>
            <person name="Yang X."/>
            <person name="Jeffery I.B."/>
            <person name="Cooney J.C."/>
            <person name="Kagawa T.F."/>
            <person name="Liu W."/>
            <person name="Song Y."/>
            <person name="Salvetti E."/>
            <person name="Wrobel A."/>
            <person name="Rasinkangas P."/>
            <person name="Parkhill J."/>
            <person name="Rea M.C."/>
            <person name="O'Sullivan O."/>
            <person name="Ritari J."/>
            <person name="Douillard F.P."/>
            <person name="Paul Ross R."/>
            <person name="Yang R."/>
            <person name="Briner A.E."/>
            <person name="Felis G.E."/>
            <person name="de Vos W.M."/>
            <person name="Barrangou R."/>
            <person name="Klaenhammer T.R."/>
            <person name="Caufield P.W."/>
            <person name="Cui Y."/>
            <person name="Zhang H."/>
            <person name="O'Toole P.W."/>
        </authorList>
    </citation>
    <scope>NUCLEOTIDE SEQUENCE [LARGE SCALE GENOMIC DNA]</scope>
    <source>
        <strain evidence="3 6">ATCC BAA-66</strain>
        <strain evidence="4 5">DSM 13344</strain>
    </source>
</reference>
<dbReference type="OrthoDB" id="2410059at2"/>
<protein>
    <recommendedName>
        <fullName evidence="2">Zinc-ribbon domain-containing protein</fullName>
    </recommendedName>
</protein>
<name>A0A0R2FR16_9LACO</name>
<sequence>MKKYCTNCGAELEDGAKFCPKCGQAVTAETSAEAQPATAPTSAPTQQATVAAAAGQGPLGQPQHLSFSDSISYIFGHMFEYNSNVRDNQKSIFWYNYLLIYVISVVLSMLMTLLGVGLSVVISIALMALLVASAQRRLNYLGREENLAWLLFIPVVDLYIFYLMLTDKVADAK</sequence>
<dbReference type="EMBL" id="JQAT01000002">
    <property type="protein sequence ID" value="KRN28821.1"/>
    <property type="molecule type" value="Genomic_DNA"/>
</dbReference>
<dbReference type="Proteomes" id="UP000051751">
    <property type="component" value="Unassembled WGS sequence"/>
</dbReference>
<dbReference type="PATRIC" id="fig|81857.3.peg.1031"/>
<keyword evidence="1" id="KW-0472">Membrane</keyword>
<gene>
    <name evidence="3" type="ORF">IV38_GL001027</name>
    <name evidence="4" type="ORF">IV40_GL000827</name>
</gene>
<dbReference type="AlphaFoldDB" id="A0A0R2FR16"/>
<dbReference type="InterPro" id="IPR026870">
    <property type="entry name" value="Zinc_ribbon_dom"/>
</dbReference>
<evidence type="ECO:0000259" key="2">
    <source>
        <dbReference type="Pfam" id="PF13240"/>
    </source>
</evidence>
<dbReference type="Pfam" id="PF13240">
    <property type="entry name" value="Zn_Ribbon_1"/>
    <property type="match status" value="1"/>
</dbReference>
<accession>A0A0R2FR16</accession>
<keyword evidence="1" id="KW-1133">Transmembrane helix</keyword>
<dbReference type="EMBL" id="JQAZ01000002">
    <property type="protein sequence ID" value="KRN32769.1"/>
    <property type="molecule type" value="Genomic_DNA"/>
</dbReference>
<evidence type="ECO:0000256" key="1">
    <source>
        <dbReference type="SAM" id="Phobius"/>
    </source>
</evidence>
<keyword evidence="5" id="KW-1185">Reference proteome</keyword>